<dbReference type="PANTHER" id="PTHR43424">
    <property type="entry name" value="LOCUS PUTATIVE PROTEIN 1-RELATED"/>
    <property type="match status" value="1"/>
</dbReference>
<feature type="transmembrane region" description="Helical" evidence="5">
    <location>
        <begin position="438"/>
        <end position="457"/>
    </location>
</feature>
<feature type="transmembrane region" description="Helical" evidence="5">
    <location>
        <begin position="383"/>
        <end position="402"/>
    </location>
</feature>
<feature type="transmembrane region" description="Helical" evidence="5">
    <location>
        <begin position="47"/>
        <end position="65"/>
    </location>
</feature>
<feature type="transmembrane region" description="Helical" evidence="5">
    <location>
        <begin position="12"/>
        <end position="35"/>
    </location>
</feature>
<comment type="subcellular location">
    <subcellularLocation>
        <location evidence="1">Membrane</location>
        <topology evidence="1">Multi-pass membrane protein</topology>
    </subcellularLocation>
</comment>
<evidence type="ECO:0000256" key="5">
    <source>
        <dbReference type="SAM" id="Phobius"/>
    </source>
</evidence>
<sequence>MKTSLIANAIFNLFYTLSSVIFPVAIMAYISRILLPDGIGVISYAQNLSYYFVILSTVGFSYYGIKQIAKVKDDTEETNRVFSEIFLLSVIFSVFSSILYIVLIASVSSLKNEFTLYLMYGIQIFLGFTNIDWFYKGKEDFVYITVRSFILRIITLVFIFTMVKTKDDYLVFAFLMSFGMISNHIVNIFYLKKYIKFVIKGLNIKRHVNIVFYWSLLGLLSCIYNNIDITILGFFGTNHDIGIYSNSIKLINSLVSICTAISAVLLPRLSYVFKHDRKQLNDILDNAFSVICFIVFPAVILLIVLSNSIVDIFFGVDFYEVATLVKFLSVIVFIKVFGDLFCFQLLIASNNEKKRLPINLWGVIINIILNIVLIPFFSYYGSILALLITELLVNIYLFVIVYKKVRFKINYFFPLSIGILGSVILCITSLFLESYDVSIFFNTIFSISVYVIFNFLVKNPIIDKFLDIFHKKYRIFFFKR</sequence>
<feature type="transmembrane region" description="Helical" evidence="5">
    <location>
        <begin position="114"/>
        <end position="134"/>
    </location>
</feature>
<dbReference type="InterPro" id="IPR002797">
    <property type="entry name" value="Polysacc_synth"/>
</dbReference>
<evidence type="ECO:0000256" key="2">
    <source>
        <dbReference type="ARBA" id="ARBA00022692"/>
    </source>
</evidence>
<feature type="transmembrane region" description="Helical" evidence="5">
    <location>
        <begin position="211"/>
        <end position="235"/>
    </location>
</feature>
<keyword evidence="4 5" id="KW-0472">Membrane</keyword>
<organism evidence="6 7">
    <name type="scientific">Gallibacterium melopsittaci</name>
    <dbReference type="NCBI Taxonomy" id="516063"/>
    <lineage>
        <taxon>Bacteria</taxon>
        <taxon>Pseudomonadati</taxon>
        <taxon>Pseudomonadota</taxon>
        <taxon>Gammaproteobacteria</taxon>
        <taxon>Pasteurellales</taxon>
        <taxon>Pasteurellaceae</taxon>
        <taxon>Gallibacterium</taxon>
    </lineage>
</organism>
<feature type="transmembrane region" description="Helical" evidence="5">
    <location>
        <begin position="169"/>
        <end position="190"/>
    </location>
</feature>
<evidence type="ECO:0000313" key="7">
    <source>
        <dbReference type="Proteomes" id="UP001589769"/>
    </source>
</evidence>
<keyword evidence="3 5" id="KW-1133">Transmembrane helix</keyword>
<accession>A0ABV6HSY9</accession>
<proteinExistence type="predicted"/>
<keyword evidence="2 5" id="KW-0812">Transmembrane</keyword>
<dbReference type="Proteomes" id="UP001589769">
    <property type="component" value="Unassembled WGS sequence"/>
</dbReference>
<evidence type="ECO:0000313" key="6">
    <source>
        <dbReference type="EMBL" id="MFC0321991.1"/>
    </source>
</evidence>
<feature type="transmembrane region" description="Helical" evidence="5">
    <location>
        <begin position="409"/>
        <end position="432"/>
    </location>
</feature>
<evidence type="ECO:0000256" key="1">
    <source>
        <dbReference type="ARBA" id="ARBA00004141"/>
    </source>
</evidence>
<keyword evidence="7" id="KW-1185">Reference proteome</keyword>
<dbReference type="EMBL" id="JBHLWA010000001">
    <property type="protein sequence ID" value="MFC0321991.1"/>
    <property type="molecule type" value="Genomic_DNA"/>
</dbReference>
<evidence type="ECO:0000256" key="4">
    <source>
        <dbReference type="ARBA" id="ARBA00023136"/>
    </source>
</evidence>
<dbReference type="Pfam" id="PF01943">
    <property type="entry name" value="Polysacc_synt"/>
    <property type="match status" value="1"/>
</dbReference>
<feature type="transmembrane region" description="Helical" evidence="5">
    <location>
        <begin position="85"/>
        <end position="108"/>
    </location>
</feature>
<protein>
    <submittedName>
        <fullName evidence="6">Oligosaccharide flippase family protein</fullName>
    </submittedName>
</protein>
<reference evidence="6 7" key="1">
    <citation type="submission" date="2024-09" db="EMBL/GenBank/DDBJ databases">
        <authorList>
            <person name="Sun Q."/>
            <person name="Mori K."/>
        </authorList>
    </citation>
    <scope>NUCLEOTIDE SEQUENCE [LARGE SCALE GENOMIC DNA]</scope>
    <source>
        <strain evidence="6 7">CCM 7538</strain>
    </source>
</reference>
<dbReference type="RefSeq" id="WP_382372328.1">
    <property type="nucleotide sequence ID" value="NZ_JBHLWA010000001.1"/>
</dbReference>
<feature type="transmembrane region" description="Helical" evidence="5">
    <location>
        <begin position="325"/>
        <end position="346"/>
    </location>
</feature>
<comment type="caution">
    <text evidence="6">The sequence shown here is derived from an EMBL/GenBank/DDBJ whole genome shotgun (WGS) entry which is preliminary data.</text>
</comment>
<feature type="transmembrane region" description="Helical" evidence="5">
    <location>
        <begin position="358"/>
        <end position="377"/>
    </location>
</feature>
<feature type="transmembrane region" description="Helical" evidence="5">
    <location>
        <begin position="287"/>
        <end position="305"/>
    </location>
</feature>
<name>A0ABV6HSY9_9PAST</name>
<gene>
    <name evidence="6" type="ORF">ACFFHT_00175</name>
</gene>
<feature type="transmembrane region" description="Helical" evidence="5">
    <location>
        <begin position="247"/>
        <end position="266"/>
    </location>
</feature>
<dbReference type="PANTHER" id="PTHR43424:SF1">
    <property type="entry name" value="LOCUS PUTATIVE PROTEIN 1-RELATED"/>
    <property type="match status" value="1"/>
</dbReference>
<feature type="transmembrane region" description="Helical" evidence="5">
    <location>
        <begin position="141"/>
        <end position="163"/>
    </location>
</feature>
<dbReference type="InterPro" id="IPR052556">
    <property type="entry name" value="PolySynth_Transporter"/>
</dbReference>
<evidence type="ECO:0000256" key="3">
    <source>
        <dbReference type="ARBA" id="ARBA00022989"/>
    </source>
</evidence>